<keyword evidence="3" id="KW-1185">Reference proteome</keyword>
<dbReference type="AlphaFoldDB" id="A0A660HQJ1"/>
<dbReference type="CDD" id="cd22231">
    <property type="entry name" value="RHH_NikR_HicB-like"/>
    <property type="match status" value="1"/>
</dbReference>
<dbReference type="GO" id="GO:0006355">
    <property type="term" value="P:regulation of DNA-templated transcription"/>
    <property type="evidence" value="ECO:0007669"/>
    <property type="project" value="InterPro"/>
</dbReference>
<reference evidence="2 3" key="1">
    <citation type="journal article" date="2016" name="Int. J. Syst. Evol. Microbiol.">
        <title>Methanosarcina flavescens sp. nov., a methanogenic archaeon isolated from a full-scale anaerobic digester.</title>
        <authorList>
            <person name="Kern T."/>
            <person name="Fischer M.A."/>
            <person name="Deppenmeier U."/>
            <person name="Schmitz R.A."/>
            <person name="Rother M."/>
        </authorList>
    </citation>
    <scope>NUCLEOTIDE SEQUENCE [LARGE SCALE GENOMIC DNA]</scope>
    <source>
        <strain evidence="2 3">E03.2</strain>
    </source>
</reference>
<dbReference type="EMBL" id="CP032683">
    <property type="protein sequence ID" value="AYK14492.1"/>
    <property type="molecule type" value="Genomic_DNA"/>
</dbReference>
<evidence type="ECO:0000313" key="3">
    <source>
        <dbReference type="Proteomes" id="UP000053087"/>
    </source>
</evidence>
<dbReference type="GeneID" id="53687291"/>
<evidence type="ECO:0000313" key="2">
    <source>
        <dbReference type="EMBL" id="AYK14492.1"/>
    </source>
</evidence>
<evidence type="ECO:0000256" key="1">
    <source>
        <dbReference type="SAM" id="MobiDB-lite"/>
    </source>
</evidence>
<proteinExistence type="predicted"/>
<dbReference type="InterPro" id="IPR013321">
    <property type="entry name" value="Arc_rbn_hlx_hlx"/>
</dbReference>
<gene>
    <name evidence="2" type="ORF">AOB57_004175</name>
</gene>
<accession>A0A660HQJ1</accession>
<organism evidence="2 3">
    <name type="scientific">Methanosarcina flavescens</name>
    <dbReference type="NCBI Taxonomy" id="1715806"/>
    <lineage>
        <taxon>Archaea</taxon>
        <taxon>Methanobacteriati</taxon>
        <taxon>Methanobacteriota</taxon>
        <taxon>Stenosarchaea group</taxon>
        <taxon>Methanomicrobia</taxon>
        <taxon>Methanosarcinales</taxon>
        <taxon>Methanosarcinaceae</taxon>
        <taxon>Methanosarcina</taxon>
    </lineage>
</organism>
<feature type="region of interest" description="Disordered" evidence="1">
    <location>
        <begin position="99"/>
        <end position="121"/>
    </location>
</feature>
<dbReference type="KEGG" id="mfz:AOB57_004175"/>
<name>A0A660HQJ1_9EURY</name>
<dbReference type="Proteomes" id="UP000053087">
    <property type="component" value="Chromosome"/>
</dbReference>
<sequence>MKERFSITLDSDLLDWIESLIKEKVFSSRVHAVEFCVAQIKNIGIENIMLMRWGKNEIEPVFLSKNEIQTINRVSKKLNVDKDEALKILIYRGLEEISKDSQGSEKEPENKENKSRKVILD</sequence>
<dbReference type="OrthoDB" id="136015at2157"/>
<dbReference type="Gene3D" id="1.10.1220.10">
    <property type="entry name" value="Met repressor-like"/>
    <property type="match status" value="1"/>
</dbReference>
<dbReference type="RefSeq" id="WP_054299163.1">
    <property type="nucleotide sequence ID" value="NZ_CP032683.1"/>
</dbReference>
<protein>
    <submittedName>
        <fullName evidence="2">Uncharacterized protein</fullName>
    </submittedName>
</protein>